<keyword evidence="13" id="KW-0732">Signal</keyword>
<evidence type="ECO:0000256" key="8">
    <source>
        <dbReference type="ARBA" id="ARBA00023077"/>
    </source>
</evidence>
<dbReference type="RefSeq" id="WP_191225135.1">
    <property type="nucleotide sequence ID" value="NZ_MIPT01000001.1"/>
</dbReference>
<dbReference type="PANTHER" id="PTHR32552:SF81">
    <property type="entry name" value="TONB-DEPENDENT OUTER MEMBRANE RECEPTOR"/>
    <property type="match status" value="1"/>
</dbReference>
<dbReference type="InterPro" id="IPR036942">
    <property type="entry name" value="Beta-barrel_TonB_sf"/>
</dbReference>
<proteinExistence type="inferred from homology"/>
<name>A0A1S1HAL0_9SPHN</name>
<gene>
    <name evidence="16" type="primary">fyuA_2</name>
    <name evidence="16" type="ORF">BHE75_00640</name>
</gene>
<evidence type="ECO:0000256" key="1">
    <source>
        <dbReference type="ARBA" id="ARBA00004571"/>
    </source>
</evidence>
<keyword evidence="16" id="KW-0675">Receptor</keyword>
<evidence type="ECO:0000313" key="16">
    <source>
        <dbReference type="EMBL" id="OHT18666.1"/>
    </source>
</evidence>
<evidence type="ECO:0000256" key="6">
    <source>
        <dbReference type="ARBA" id="ARBA00023004"/>
    </source>
</evidence>
<evidence type="ECO:0000256" key="12">
    <source>
        <dbReference type="RuleBase" id="RU003357"/>
    </source>
</evidence>
<keyword evidence="5 11" id="KW-0812">Transmembrane</keyword>
<evidence type="ECO:0000256" key="3">
    <source>
        <dbReference type="ARBA" id="ARBA00022452"/>
    </source>
</evidence>
<dbReference type="InterPro" id="IPR012910">
    <property type="entry name" value="Plug_dom"/>
</dbReference>
<evidence type="ECO:0000256" key="7">
    <source>
        <dbReference type="ARBA" id="ARBA00023065"/>
    </source>
</evidence>
<reference evidence="16 17" key="1">
    <citation type="submission" date="2016-09" db="EMBL/GenBank/DDBJ databases">
        <title>Metabolic pathway, cell adaptation mechanisms and a novel monoxygenase revealed through proteogenomic-transcription analysis of a Sphingomonas haloaromaticamans strain degrading the fungicide ortho-phenylphenol.</title>
        <authorList>
            <person name="Perruchon C."/>
            <person name="Papadopoulou E.S."/>
            <person name="Rousidou C."/>
            <person name="Vasileiadis S."/>
            <person name="Tanou G."/>
            <person name="Amoutzias G."/>
            <person name="Molassiotis A."/>
            <person name="Karpouzas D.G."/>
        </authorList>
    </citation>
    <scope>NUCLEOTIDE SEQUENCE [LARGE SCALE GENOMIC DNA]</scope>
    <source>
        <strain evidence="16 17">P3</strain>
    </source>
</reference>
<protein>
    <submittedName>
        <fullName evidence="16">Pesticin receptor</fullName>
    </submittedName>
</protein>
<keyword evidence="3 11" id="KW-1134">Transmembrane beta strand</keyword>
<keyword evidence="8 12" id="KW-0798">TonB box</keyword>
<dbReference type="Pfam" id="PF07715">
    <property type="entry name" value="Plug"/>
    <property type="match status" value="1"/>
</dbReference>
<evidence type="ECO:0000256" key="11">
    <source>
        <dbReference type="PROSITE-ProRule" id="PRU01360"/>
    </source>
</evidence>
<keyword evidence="9 11" id="KW-0472">Membrane</keyword>
<comment type="subcellular location">
    <subcellularLocation>
        <location evidence="1 11">Cell outer membrane</location>
        <topology evidence="1 11">Multi-pass membrane protein</topology>
    </subcellularLocation>
</comment>
<evidence type="ECO:0000256" key="5">
    <source>
        <dbReference type="ARBA" id="ARBA00022692"/>
    </source>
</evidence>
<dbReference type="Pfam" id="PF00593">
    <property type="entry name" value="TonB_dep_Rec_b-barrel"/>
    <property type="match status" value="1"/>
</dbReference>
<feature type="domain" description="TonB-dependent receptor-like beta-barrel" evidence="14">
    <location>
        <begin position="253"/>
        <end position="712"/>
    </location>
</feature>
<keyword evidence="7" id="KW-0406">Ion transport</keyword>
<evidence type="ECO:0000256" key="10">
    <source>
        <dbReference type="ARBA" id="ARBA00023237"/>
    </source>
</evidence>
<dbReference type="Proteomes" id="UP000179467">
    <property type="component" value="Unassembled WGS sequence"/>
</dbReference>
<dbReference type="GO" id="GO:0006826">
    <property type="term" value="P:iron ion transport"/>
    <property type="evidence" value="ECO:0007669"/>
    <property type="project" value="UniProtKB-KW"/>
</dbReference>
<keyword evidence="2 11" id="KW-0813">Transport</keyword>
<dbReference type="EMBL" id="MIPT01000001">
    <property type="protein sequence ID" value="OHT18666.1"/>
    <property type="molecule type" value="Genomic_DNA"/>
</dbReference>
<accession>A0A1S1HAL0</accession>
<comment type="similarity">
    <text evidence="11 12">Belongs to the TonB-dependent receptor family.</text>
</comment>
<evidence type="ECO:0000313" key="17">
    <source>
        <dbReference type="Proteomes" id="UP000179467"/>
    </source>
</evidence>
<dbReference type="AlphaFoldDB" id="A0A1S1HAL0"/>
<evidence type="ECO:0000256" key="9">
    <source>
        <dbReference type="ARBA" id="ARBA00023136"/>
    </source>
</evidence>
<evidence type="ECO:0000259" key="15">
    <source>
        <dbReference type="Pfam" id="PF07715"/>
    </source>
</evidence>
<evidence type="ECO:0000259" key="14">
    <source>
        <dbReference type="Pfam" id="PF00593"/>
    </source>
</evidence>
<keyword evidence="17" id="KW-1185">Reference proteome</keyword>
<organism evidence="16 17">
    <name type="scientific">Edaphosphingomonas haloaromaticamans</name>
    <dbReference type="NCBI Taxonomy" id="653954"/>
    <lineage>
        <taxon>Bacteria</taxon>
        <taxon>Pseudomonadati</taxon>
        <taxon>Pseudomonadota</taxon>
        <taxon>Alphaproteobacteria</taxon>
        <taxon>Sphingomonadales</taxon>
        <taxon>Rhizorhabdaceae</taxon>
        <taxon>Edaphosphingomonas</taxon>
    </lineage>
</organism>
<dbReference type="InterPro" id="IPR039426">
    <property type="entry name" value="TonB-dep_rcpt-like"/>
</dbReference>
<dbReference type="PANTHER" id="PTHR32552">
    <property type="entry name" value="FERRICHROME IRON RECEPTOR-RELATED"/>
    <property type="match status" value="1"/>
</dbReference>
<sequence length="750" mass="80509">MKNFRGFLGAGVASLCILPAAAGAQEAAGTAEGGNEIIVTAQRREARLLDVPIAVAAISANTLQKSGFTNAQDIQYLTPSLQVNRAGSEVFQVRGVGTPITGYYLEQSVGVVVDGVPIALPSDIGLGALPDVAQIEVLRGPQGTLFGKNASAGLVNITTRQPTFDAVSTDGRISYGSRSDMRVATNLNMPLGETVAALVSGAYQHQDGFIDNLYTGKRLGDYTDRAVRAKLLWKPSATFEARLSGDYQERSGSDPAYVYTFRSYGPSAPANGYGSGADPYNITPGADNTTVAQDSDTYFSSRRGGGALTLTYKPGDFTITSITAYRKVKTRYQTDNDGGPLEVSLSPNWSNAHQFSQELRVEAPKNDVIDVQGGVFYYHRKGEQFFQTHGTFYRTLPAGTEYYSYSGGLQHDQAMNENYAVFGDATWHILPGLNLEAGGRYTHDTVSADYSVAPIAGYTVLGAAIPANGYHDRYGNDDFSYRGSLQYKLTPDLMTYISYARGYKGPGFAGTNAALVRIKPEIVKSVEGGIKASLFDRMLTTNLSVFYSKFLNFQTQALDPVTKIVSLTNAGAQRTQGVELEVTARPIEGLNLSGNLSYTDAKFTDYRAACYVGQTAAQGCVPASGGSAAYYQADGVSLPLTGKWSYTLAGGYNRPVGGGKMIEVNANLFYKSSALSSLDPGTLIPAYTIVNGNIGFGAEDGTWKLSLFARNLFDKYFVAKITHAFTDGYLNTPTAEARRTIGVQFSWAVH</sequence>
<keyword evidence="4" id="KW-0410">Iron transport</keyword>
<comment type="caution">
    <text evidence="16">The sequence shown here is derived from an EMBL/GenBank/DDBJ whole genome shotgun (WGS) entry which is preliminary data.</text>
</comment>
<dbReference type="Gene3D" id="2.40.170.20">
    <property type="entry name" value="TonB-dependent receptor, beta-barrel domain"/>
    <property type="match status" value="1"/>
</dbReference>
<feature type="signal peptide" evidence="13">
    <location>
        <begin position="1"/>
        <end position="24"/>
    </location>
</feature>
<keyword evidence="6" id="KW-0408">Iron</keyword>
<feature type="chain" id="PRO_5013226959" evidence="13">
    <location>
        <begin position="25"/>
        <end position="750"/>
    </location>
</feature>
<evidence type="ECO:0000256" key="4">
    <source>
        <dbReference type="ARBA" id="ARBA00022496"/>
    </source>
</evidence>
<evidence type="ECO:0000256" key="13">
    <source>
        <dbReference type="SAM" id="SignalP"/>
    </source>
</evidence>
<dbReference type="CDD" id="cd01347">
    <property type="entry name" value="ligand_gated_channel"/>
    <property type="match status" value="1"/>
</dbReference>
<dbReference type="InterPro" id="IPR000531">
    <property type="entry name" value="Beta-barrel_TonB"/>
</dbReference>
<dbReference type="SUPFAM" id="SSF56935">
    <property type="entry name" value="Porins"/>
    <property type="match status" value="1"/>
</dbReference>
<evidence type="ECO:0000256" key="2">
    <source>
        <dbReference type="ARBA" id="ARBA00022448"/>
    </source>
</evidence>
<dbReference type="GO" id="GO:0009279">
    <property type="term" value="C:cell outer membrane"/>
    <property type="evidence" value="ECO:0007669"/>
    <property type="project" value="UniProtKB-SubCell"/>
</dbReference>
<keyword evidence="10 11" id="KW-0998">Cell outer membrane</keyword>
<feature type="domain" description="TonB-dependent receptor plug" evidence="15">
    <location>
        <begin position="48"/>
        <end position="153"/>
    </location>
</feature>
<dbReference type="PROSITE" id="PS52016">
    <property type="entry name" value="TONB_DEPENDENT_REC_3"/>
    <property type="match status" value="1"/>
</dbReference>